<evidence type="ECO:0000313" key="1">
    <source>
        <dbReference type="EMBL" id="PSO03760.1"/>
    </source>
</evidence>
<protein>
    <submittedName>
        <fullName evidence="1">Uncharacterized protein</fullName>
    </submittedName>
</protein>
<evidence type="ECO:0000313" key="2">
    <source>
        <dbReference type="Proteomes" id="UP000242015"/>
    </source>
</evidence>
<sequence length="126" mass="14794">MLSTFENDLYVVKDSASSVSLLYEYRLQGRVYYRAVRGRVYGWKKSVFLDLVNRLKAQREVRDYNTGSRLSVFIRVLPEINDVREAHKALDIVAEMGLEEAAFWVWKLNVHKKDAARAFKAMYRVK</sequence>
<comment type="caution">
    <text evidence="1">The sequence shown here is derived from an EMBL/GenBank/DDBJ whole genome shotgun (WGS) entry which is preliminary data.</text>
</comment>
<dbReference type="EMBL" id="NEXF01000738">
    <property type="protein sequence ID" value="PSO03760.1"/>
    <property type="molecule type" value="Genomic_DNA"/>
</dbReference>
<accession>A0A2R6BYP2</accession>
<name>A0A2R6BYP2_9ARCH</name>
<dbReference type="AlphaFoldDB" id="A0A2R6BYP2"/>
<reference evidence="1 2" key="1">
    <citation type="submission" date="2017-04" db="EMBL/GenBank/DDBJ databases">
        <title>Novel microbial lineages endemic to geothermal iron-oxide mats fill important gaps in the evolutionary history of Archaea.</title>
        <authorList>
            <person name="Jay Z.J."/>
            <person name="Beam J.P."/>
            <person name="Dlakic M."/>
            <person name="Rusch D.B."/>
            <person name="Kozubal M.A."/>
            <person name="Inskeep W.P."/>
        </authorList>
    </citation>
    <scope>NUCLEOTIDE SEQUENCE [LARGE SCALE GENOMIC DNA]</scope>
    <source>
        <strain evidence="1">BE_D</strain>
    </source>
</reference>
<dbReference type="Proteomes" id="UP000242015">
    <property type="component" value="Unassembled WGS sequence"/>
</dbReference>
<gene>
    <name evidence="1" type="ORF">B9Q04_19875</name>
</gene>
<proteinExistence type="predicted"/>
<organism evidence="1 2">
    <name type="scientific">Candidatus Marsarchaeota G2 archaeon BE_D</name>
    <dbReference type="NCBI Taxonomy" id="1978158"/>
    <lineage>
        <taxon>Archaea</taxon>
        <taxon>Candidatus Marsarchaeota</taxon>
        <taxon>Candidatus Marsarchaeota group 2</taxon>
    </lineage>
</organism>